<dbReference type="RefSeq" id="YP_009138093.1">
    <property type="nucleotide sequence ID" value="NC_027060.1"/>
</dbReference>
<dbReference type="SUPFAM" id="SSF53137">
    <property type="entry name" value="Translational machinery components"/>
    <property type="match status" value="1"/>
</dbReference>
<keyword evidence="3" id="KW-0687">Ribonucleoprotein</keyword>
<dbReference type="PANTHER" id="PTHR11759">
    <property type="entry name" value="40S RIBOSOMAL PROTEIN S14/30S RIBOSOMAL PROTEIN S11"/>
    <property type="match status" value="1"/>
</dbReference>
<protein>
    <submittedName>
        <fullName evidence="4">Ribosomal protein S11</fullName>
    </submittedName>
</protein>
<gene>
    <name evidence="4" type="primary">rps11</name>
    <name evidence="4" type="ORF">LOBIN_mt021</name>
</gene>
<sequence length="134" mass="14848">MKTYKKKFPAQPFFSPLKKKSEIGTIYLQSTRNNTILTLVDHQGNGKGWASSGSIGFQHSRKSTTYAAQAAAENIAKQAIKLGIDTVNIIMKGLGYGKQSSVRALYKSGLKVIYLVEKTPIPYNGCRPPKKRRK</sequence>
<dbReference type="EMBL" id="KP902678">
    <property type="protein sequence ID" value="AKF78651.1"/>
    <property type="molecule type" value="Genomic_DNA"/>
</dbReference>
<evidence type="ECO:0000256" key="1">
    <source>
        <dbReference type="ARBA" id="ARBA00006194"/>
    </source>
</evidence>
<proteinExistence type="inferred from homology"/>
<accession>A0A0F7BI77</accession>
<dbReference type="NCBIfam" id="NF003698">
    <property type="entry name" value="PRK05309.1"/>
    <property type="match status" value="1"/>
</dbReference>
<dbReference type="InterPro" id="IPR036967">
    <property type="entry name" value="Ribosomal_uS11_sf"/>
</dbReference>
<dbReference type="AlphaFoldDB" id="A0A0F7BI77"/>
<geneLocation type="mitochondrion" evidence="4"/>
<dbReference type="GeneID" id="24284956"/>
<dbReference type="GO" id="GO:0005840">
    <property type="term" value="C:ribosome"/>
    <property type="evidence" value="ECO:0007669"/>
    <property type="project" value="UniProtKB-KW"/>
</dbReference>
<dbReference type="PIRSF" id="PIRSF002131">
    <property type="entry name" value="Ribosomal_S11"/>
    <property type="match status" value="1"/>
</dbReference>
<comment type="similarity">
    <text evidence="1">Belongs to the universal ribosomal protein uS11 family.</text>
</comment>
<keyword evidence="2 4" id="KW-0689">Ribosomal protein</keyword>
<dbReference type="Gene3D" id="3.30.420.80">
    <property type="entry name" value="Ribosomal protein S11"/>
    <property type="match status" value="1"/>
</dbReference>
<name>A0A0F7BI77_9CHLO</name>
<dbReference type="GO" id="GO:0003735">
    <property type="term" value="F:structural constituent of ribosome"/>
    <property type="evidence" value="ECO:0007669"/>
    <property type="project" value="InterPro"/>
</dbReference>
<dbReference type="InterPro" id="IPR001971">
    <property type="entry name" value="Ribosomal_uS11"/>
</dbReference>
<reference evidence="4" key="1">
    <citation type="journal article" date="2015" name="BMC Genomics">
        <title>The complete mitochondrial genome sequence of the green microalga Lobosphaera (Parietochloris) incisa reveals a new type of palindromic repetitive repeat.</title>
        <authorList>
            <person name="Tourasse N.J."/>
            <person name="Shtaida N."/>
            <person name="Khozin-Goldberg I."/>
            <person name="Boussiba S."/>
            <person name="Vallon O."/>
        </authorList>
    </citation>
    <scope>NUCLEOTIDE SEQUENCE</scope>
    <source>
        <strain evidence="4">SAG 2468</strain>
    </source>
</reference>
<organism evidence="4">
    <name type="scientific">Lobosphaera incisa</name>
    <dbReference type="NCBI Taxonomy" id="312850"/>
    <lineage>
        <taxon>Eukaryota</taxon>
        <taxon>Viridiplantae</taxon>
        <taxon>Chlorophyta</taxon>
        <taxon>core chlorophytes</taxon>
        <taxon>Trebouxiophyceae</taxon>
        <taxon>Trebouxiales</taxon>
        <taxon>Trebouxiaceae</taxon>
        <taxon>Lobosphaera</taxon>
    </lineage>
</organism>
<evidence type="ECO:0000256" key="3">
    <source>
        <dbReference type="ARBA" id="ARBA00023274"/>
    </source>
</evidence>
<keyword evidence="4" id="KW-0496">Mitochondrion</keyword>
<evidence type="ECO:0000256" key="2">
    <source>
        <dbReference type="ARBA" id="ARBA00022980"/>
    </source>
</evidence>
<dbReference type="HAMAP" id="MF_01310">
    <property type="entry name" value="Ribosomal_uS11"/>
    <property type="match status" value="1"/>
</dbReference>
<dbReference type="GO" id="GO:0006412">
    <property type="term" value="P:translation"/>
    <property type="evidence" value="ECO:0007669"/>
    <property type="project" value="InterPro"/>
</dbReference>
<dbReference type="Pfam" id="PF00411">
    <property type="entry name" value="Ribosomal_S11"/>
    <property type="match status" value="1"/>
</dbReference>
<evidence type="ECO:0000313" key="4">
    <source>
        <dbReference type="EMBL" id="AKF78651.1"/>
    </source>
</evidence>
<dbReference type="GO" id="GO:1990904">
    <property type="term" value="C:ribonucleoprotein complex"/>
    <property type="evidence" value="ECO:0007669"/>
    <property type="project" value="UniProtKB-KW"/>
</dbReference>